<keyword evidence="3" id="KW-1185">Reference proteome</keyword>
<accession>A0A284VKK0</accession>
<dbReference type="OrthoDB" id="198094at2157"/>
<evidence type="ECO:0000259" key="1">
    <source>
        <dbReference type="Pfam" id="PF01850"/>
    </source>
</evidence>
<dbReference type="InterPro" id="IPR002716">
    <property type="entry name" value="PIN_dom"/>
</dbReference>
<evidence type="ECO:0000313" key="3">
    <source>
        <dbReference type="Proteomes" id="UP000218615"/>
    </source>
</evidence>
<dbReference type="InterPro" id="IPR029060">
    <property type="entry name" value="PIN-like_dom_sf"/>
</dbReference>
<dbReference type="SUPFAM" id="SSF88723">
    <property type="entry name" value="PIN domain-like"/>
    <property type="match status" value="1"/>
</dbReference>
<dbReference type="PANTHER" id="PTHR42188">
    <property type="entry name" value="23S RRNA-SPECIFIC ENDONUCLEASE VAPC20"/>
    <property type="match status" value="1"/>
</dbReference>
<sequence length="135" mass="15405">MSLLIDTSALIAARNADDKNHKKAMALMAPALHGEYGKVFVSDYIFDEAVTLAYIRTGNKKFAHDIGMFTRAKPINFRFIEPVDFDRAWELYQQFNDKHLSFTDCTNIALMERLDIKTLFTFDGEFKGLVNITAT</sequence>
<dbReference type="Gene3D" id="3.40.50.1010">
    <property type="entry name" value="5'-nuclease"/>
    <property type="match status" value="1"/>
</dbReference>
<reference evidence="3" key="1">
    <citation type="submission" date="2017-06" db="EMBL/GenBank/DDBJ databases">
        <authorList>
            <person name="Cremers G."/>
        </authorList>
    </citation>
    <scope>NUCLEOTIDE SEQUENCE [LARGE SCALE GENOMIC DNA]</scope>
</reference>
<dbReference type="Proteomes" id="UP000218615">
    <property type="component" value="Unassembled WGS sequence"/>
</dbReference>
<dbReference type="RefSeq" id="WP_179293790.1">
    <property type="nucleotide sequence ID" value="NZ_FZMP01000036.1"/>
</dbReference>
<dbReference type="GO" id="GO:0004521">
    <property type="term" value="F:RNA endonuclease activity"/>
    <property type="evidence" value="ECO:0007669"/>
    <property type="project" value="InterPro"/>
</dbReference>
<organism evidence="2 3">
    <name type="scientific">Candidatus Methanoperedens nitratireducens</name>
    <dbReference type="NCBI Taxonomy" id="1392998"/>
    <lineage>
        <taxon>Archaea</taxon>
        <taxon>Methanobacteriati</taxon>
        <taxon>Methanobacteriota</taxon>
        <taxon>Stenosarchaea group</taxon>
        <taxon>Methanomicrobia</taxon>
        <taxon>Methanosarcinales</taxon>
        <taxon>ANME-2 cluster</taxon>
        <taxon>Candidatus Methanoperedentaceae</taxon>
        <taxon>Candidatus Methanoperedens</taxon>
    </lineage>
</organism>
<evidence type="ECO:0000313" key="2">
    <source>
        <dbReference type="EMBL" id="SNQ59727.1"/>
    </source>
</evidence>
<name>A0A284VKK0_9EURY</name>
<feature type="domain" description="PIN" evidence="1">
    <location>
        <begin position="4"/>
        <end position="127"/>
    </location>
</feature>
<dbReference type="GO" id="GO:0016075">
    <property type="term" value="P:rRNA catabolic process"/>
    <property type="evidence" value="ECO:0007669"/>
    <property type="project" value="TreeGrafter"/>
</dbReference>
<dbReference type="PANTHER" id="PTHR42188:SF1">
    <property type="entry name" value="23S RRNA-SPECIFIC ENDONUCLEASE VAPC20"/>
    <property type="match status" value="1"/>
</dbReference>
<dbReference type="Pfam" id="PF01850">
    <property type="entry name" value="PIN"/>
    <property type="match status" value="1"/>
</dbReference>
<dbReference type="AlphaFoldDB" id="A0A284VKK0"/>
<dbReference type="EMBL" id="FZMP01000036">
    <property type="protein sequence ID" value="SNQ59727.1"/>
    <property type="molecule type" value="Genomic_DNA"/>
</dbReference>
<gene>
    <name evidence="2" type="ORF">MNV_1300003</name>
</gene>
<proteinExistence type="predicted"/>
<protein>
    <submittedName>
        <fullName evidence="2">Putative PIN domain protein</fullName>
    </submittedName>
</protein>
<dbReference type="InterPro" id="IPR039018">
    <property type="entry name" value="VapC20-like"/>
</dbReference>